<reference evidence="1" key="1">
    <citation type="submission" date="2021-06" db="EMBL/GenBank/DDBJ databases">
        <authorList>
            <person name="Kallberg Y."/>
            <person name="Tangrot J."/>
            <person name="Rosling A."/>
        </authorList>
    </citation>
    <scope>NUCLEOTIDE SEQUENCE</scope>
    <source>
        <strain evidence="1">MA453B</strain>
    </source>
</reference>
<dbReference type="AlphaFoldDB" id="A0A9N9JM25"/>
<proteinExistence type="predicted"/>
<evidence type="ECO:0000313" key="2">
    <source>
        <dbReference type="Proteomes" id="UP000789405"/>
    </source>
</evidence>
<dbReference type="OrthoDB" id="2447036at2759"/>
<accession>A0A9N9JM25</accession>
<dbReference type="Proteomes" id="UP000789405">
    <property type="component" value="Unassembled WGS sequence"/>
</dbReference>
<protein>
    <submittedName>
        <fullName evidence="1">2114_t:CDS:1</fullName>
    </submittedName>
</protein>
<name>A0A9N9JM25_9GLOM</name>
<comment type="caution">
    <text evidence="1">The sequence shown here is derived from an EMBL/GenBank/DDBJ whole genome shotgun (WGS) entry which is preliminary data.</text>
</comment>
<dbReference type="EMBL" id="CAJVPY010023784">
    <property type="protein sequence ID" value="CAG8785618.1"/>
    <property type="molecule type" value="Genomic_DNA"/>
</dbReference>
<sequence length="132" mass="14757">MLSKLLHDLGFGYYLDSVEIKISPIPHENDDSISQMIVPKGDYKQPQQLNRPIEIISDHEISKGVEGQVNGAGVQIKGSYDAKNANSAKKITYEWEAERDGCGTTGVCWLYRPVNNKKCLLFRVFTLVIGTL</sequence>
<evidence type="ECO:0000313" key="1">
    <source>
        <dbReference type="EMBL" id="CAG8785618.1"/>
    </source>
</evidence>
<organism evidence="1 2">
    <name type="scientific">Dentiscutata erythropus</name>
    <dbReference type="NCBI Taxonomy" id="1348616"/>
    <lineage>
        <taxon>Eukaryota</taxon>
        <taxon>Fungi</taxon>
        <taxon>Fungi incertae sedis</taxon>
        <taxon>Mucoromycota</taxon>
        <taxon>Glomeromycotina</taxon>
        <taxon>Glomeromycetes</taxon>
        <taxon>Diversisporales</taxon>
        <taxon>Gigasporaceae</taxon>
        <taxon>Dentiscutata</taxon>
    </lineage>
</organism>
<gene>
    <name evidence="1" type="ORF">DERYTH_LOCUS20336</name>
</gene>
<keyword evidence="2" id="KW-1185">Reference proteome</keyword>